<feature type="signal peptide" evidence="1">
    <location>
        <begin position="1"/>
        <end position="21"/>
    </location>
</feature>
<proteinExistence type="predicted"/>
<name>A0A562SWT2_9BACT</name>
<organism evidence="3 4">
    <name type="scientific">Lacibacter cauensis</name>
    <dbReference type="NCBI Taxonomy" id="510947"/>
    <lineage>
        <taxon>Bacteria</taxon>
        <taxon>Pseudomonadati</taxon>
        <taxon>Bacteroidota</taxon>
        <taxon>Chitinophagia</taxon>
        <taxon>Chitinophagales</taxon>
        <taxon>Chitinophagaceae</taxon>
        <taxon>Lacibacter</taxon>
    </lineage>
</organism>
<reference evidence="3 4" key="1">
    <citation type="journal article" date="2015" name="Stand. Genomic Sci.">
        <title>Genomic Encyclopedia of Bacterial and Archaeal Type Strains, Phase III: the genomes of soil and plant-associated and newly described type strains.</title>
        <authorList>
            <person name="Whitman W.B."/>
            <person name="Woyke T."/>
            <person name="Klenk H.P."/>
            <person name="Zhou Y."/>
            <person name="Lilburn T.G."/>
            <person name="Beck B.J."/>
            <person name="De Vos P."/>
            <person name="Vandamme P."/>
            <person name="Eisen J.A."/>
            <person name="Garrity G."/>
            <person name="Hugenholtz P."/>
            <person name="Kyrpides N.C."/>
        </authorList>
    </citation>
    <scope>NUCLEOTIDE SEQUENCE [LARGE SCALE GENOMIC DNA]</scope>
    <source>
        <strain evidence="3 4">CGMCC 1.7271</strain>
    </source>
</reference>
<evidence type="ECO:0000313" key="4">
    <source>
        <dbReference type="Proteomes" id="UP000316167"/>
    </source>
</evidence>
<dbReference type="EMBL" id="VLLE01000002">
    <property type="protein sequence ID" value="TWI85266.1"/>
    <property type="molecule type" value="Genomic_DNA"/>
</dbReference>
<keyword evidence="4" id="KW-1185">Reference proteome</keyword>
<keyword evidence="1" id="KW-0732">Signal</keyword>
<dbReference type="AlphaFoldDB" id="A0A562SWT2"/>
<feature type="chain" id="PRO_5022082921" evidence="1">
    <location>
        <begin position="22"/>
        <end position="232"/>
    </location>
</feature>
<dbReference type="InterPro" id="IPR025510">
    <property type="entry name" value="DUF4397"/>
</dbReference>
<evidence type="ECO:0000313" key="3">
    <source>
        <dbReference type="EMBL" id="TWI85266.1"/>
    </source>
</evidence>
<gene>
    <name evidence="3" type="ORF">IQ13_0425</name>
</gene>
<evidence type="ECO:0000259" key="2">
    <source>
        <dbReference type="Pfam" id="PF14344"/>
    </source>
</evidence>
<accession>A0A562SWT2</accession>
<comment type="caution">
    <text evidence="3">The sequence shown here is derived from an EMBL/GenBank/DDBJ whole genome shotgun (WGS) entry which is preliminary data.</text>
</comment>
<evidence type="ECO:0000256" key="1">
    <source>
        <dbReference type="SAM" id="SignalP"/>
    </source>
</evidence>
<dbReference type="Proteomes" id="UP000316167">
    <property type="component" value="Unassembled WGS sequence"/>
</dbReference>
<sequence>MKRTTIFLATAALLFSSLAFVSCKKEKKEEARVLVTHASPDAPGVDLLVDNQKVNASALTFPNSTGYLTVTAGTRNIKVNAAGTTTTVINADIPFVKDKNYSVYAFNRLASIGAILVEDDLTTPASGKAHIRFFHLSPGAPAVTVGVLAGSTFTPVFSNRSFETQATAAANQAFAPVDAGTYTFDVRVAGTTNSVLTLTGINLQAGKIYTVFARGIVGNTTTPLGASIIAHN</sequence>
<protein>
    <submittedName>
        <fullName evidence="3">Uncharacterized protein DUF4397</fullName>
    </submittedName>
</protein>
<dbReference type="OrthoDB" id="9792011at2"/>
<dbReference type="PROSITE" id="PS51257">
    <property type="entry name" value="PROKAR_LIPOPROTEIN"/>
    <property type="match status" value="1"/>
</dbReference>
<dbReference type="RefSeq" id="WP_144884009.1">
    <property type="nucleotide sequence ID" value="NZ_VLLE01000002.1"/>
</dbReference>
<dbReference type="Pfam" id="PF14344">
    <property type="entry name" value="DUF4397"/>
    <property type="match status" value="1"/>
</dbReference>
<feature type="domain" description="DUF4397" evidence="2">
    <location>
        <begin position="31"/>
        <end position="145"/>
    </location>
</feature>